<keyword evidence="5" id="KW-0175">Coiled coil</keyword>
<feature type="compositionally biased region" description="Basic and acidic residues" evidence="6">
    <location>
        <begin position="162"/>
        <end position="174"/>
    </location>
</feature>
<feature type="compositionally biased region" description="Polar residues" evidence="6">
    <location>
        <begin position="99"/>
        <end position="125"/>
    </location>
</feature>
<keyword evidence="4" id="KW-0539">Nucleus</keyword>
<evidence type="ECO:0000259" key="7">
    <source>
        <dbReference type="PROSITE" id="PS50217"/>
    </source>
</evidence>
<accession>A0A8K0TPL0</accession>
<name>A0A8K0TPL0_9PEZI</name>
<evidence type="ECO:0000313" key="9">
    <source>
        <dbReference type="Proteomes" id="UP000813385"/>
    </source>
</evidence>
<evidence type="ECO:0000256" key="5">
    <source>
        <dbReference type="SAM" id="Coils"/>
    </source>
</evidence>
<dbReference type="InterPro" id="IPR046347">
    <property type="entry name" value="bZIP_sf"/>
</dbReference>
<protein>
    <submittedName>
        <fullName evidence="8">BZIP transcription factor</fullName>
    </submittedName>
</protein>
<feature type="compositionally biased region" description="Basic residues" evidence="6">
    <location>
        <begin position="134"/>
        <end position="147"/>
    </location>
</feature>
<dbReference type="CDD" id="cd14687">
    <property type="entry name" value="bZIP_ATF2"/>
    <property type="match status" value="1"/>
</dbReference>
<dbReference type="PROSITE" id="PS00036">
    <property type="entry name" value="BZIP_BASIC"/>
    <property type="match status" value="1"/>
</dbReference>
<dbReference type="PANTHER" id="PTHR19304">
    <property type="entry name" value="CYCLIC-AMP RESPONSE ELEMENT BINDING PROTEIN"/>
    <property type="match status" value="1"/>
</dbReference>
<dbReference type="GO" id="GO:0003700">
    <property type="term" value="F:DNA-binding transcription factor activity"/>
    <property type="evidence" value="ECO:0007669"/>
    <property type="project" value="InterPro"/>
</dbReference>
<organism evidence="8 9">
    <name type="scientific">Plectosphaerella cucumerina</name>
    <dbReference type="NCBI Taxonomy" id="40658"/>
    <lineage>
        <taxon>Eukaryota</taxon>
        <taxon>Fungi</taxon>
        <taxon>Dikarya</taxon>
        <taxon>Ascomycota</taxon>
        <taxon>Pezizomycotina</taxon>
        <taxon>Sordariomycetes</taxon>
        <taxon>Hypocreomycetidae</taxon>
        <taxon>Glomerellales</taxon>
        <taxon>Plectosphaerellaceae</taxon>
        <taxon>Plectosphaerella</taxon>
    </lineage>
</organism>
<sequence length="324" mass="35406">MDTPNFFGDAAASLDDSAIVADTSFDMDPSSTVGPMSQYGMNPGAFVPDAPSQTWGAPIHITAPLSYVDEDIKPFSRRRAATTTKPTLHDSSVSMSSSLTGAKSSRASSDGSARTRKSLSSQSTAPDEPEPAKTRSKTTAKNKKSKKSTQEVTPEATEEPAEDGKRSKFLERNRVAASKCRQRKKQWMSGLQDTKNELEAQHRQLQLEHSSLVNEVSSMKNQLMSHANCDDPNINLWINNEARRFVQSEAGRVSISQVMQGHVGPGAPQMAMPPSFDERTTSASPLALDPSMTSIQPKIEVDEEINYDHMPDSIFQQDMRDLAG</sequence>
<dbReference type="AlphaFoldDB" id="A0A8K0TPL0"/>
<dbReference type="GO" id="GO:0005634">
    <property type="term" value="C:nucleus"/>
    <property type="evidence" value="ECO:0007669"/>
    <property type="project" value="UniProtKB-SubCell"/>
</dbReference>
<keyword evidence="3" id="KW-0804">Transcription</keyword>
<dbReference type="InterPro" id="IPR051027">
    <property type="entry name" value="bZIP_transcription_factors"/>
</dbReference>
<feature type="domain" description="BZIP" evidence="7">
    <location>
        <begin position="163"/>
        <end position="226"/>
    </location>
</feature>
<dbReference type="Gene3D" id="1.20.5.170">
    <property type="match status" value="1"/>
</dbReference>
<feature type="region of interest" description="Disordered" evidence="6">
    <location>
        <begin position="78"/>
        <end position="188"/>
    </location>
</feature>
<comment type="subcellular location">
    <subcellularLocation>
        <location evidence="1">Nucleus</location>
    </subcellularLocation>
</comment>
<keyword evidence="2" id="KW-0805">Transcription regulation</keyword>
<dbReference type="OrthoDB" id="295274at2759"/>
<reference evidence="8" key="1">
    <citation type="journal article" date="2021" name="Nat. Commun.">
        <title>Genetic determinants of endophytism in the Arabidopsis root mycobiome.</title>
        <authorList>
            <person name="Mesny F."/>
            <person name="Miyauchi S."/>
            <person name="Thiergart T."/>
            <person name="Pickel B."/>
            <person name="Atanasova L."/>
            <person name="Karlsson M."/>
            <person name="Huettel B."/>
            <person name="Barry K.W."/>
            <person name="Haridas S."/>
            <person name="Chen C."/>
            <person name="Bauer D."/>
            <person name="Andreopoulos W."/>
            <person name="Pangilinan J."/>
            <person name="LaButti K."/>
            <person name="Riley R."/>
            <person name="Lipzen A."/>
            <person name="Clum A."/>
            <person name="Drula E."/>
            <person name="Henrissat B."/>
            <person name="Kohler A."/>
            <person name="Grigoriev I.V."/>
            <person name="Martin F.M."/>
            <person name="Hacquard S."/>
        </authorList>
    </citation>
    <scope>NUCLEOTIDE SEQUENCE</scope>
    <source>
        <strain evidence="8">MPI-CAGE-AT-0016</strain>
    </source>
</reference>
<proteinExistence type="predicted"/>
<dbReference type="SUPFAM" id="SSF57959">
    <property type="entry name" value="Leucine zipper domain"/>
    <property type="match status" value="1"/>
</dbReference>
<evidence type="ECO:0000256" key="4">
    <source>
        <dbReference type="ARBA" id="ARBA00023242"/>
    </source>
</evidence>
<evidence type="ECO:0000256" key="6">
    <source>
        <dbReference type="SAM" id="MobiDB-lite"/>
    </source>
</evidence>
<dbReference type="Pfam" id="PF00170">
    <property type="entry name" value="bZIP_1"/>
    <property type="match status" value="1"/>
</dbReference>
<dbReference type="Proteomes" id="UP000813385">
    <property type="component" value="Unassembled WGS sequence"/>
</dbReference>
<dbReference type="InterPro" id="IPR004827">
    <property type="entry name" value="bZIP"/>
</dbReference>
<dbReference type="SMART" id="SM00338">
    <property type="entry name" value="BRLZ"/>
    <property type="match status" value="1"/>
</dbReference>
<evidence type="ECO:0000256" key="2">
    <source>
        <dbReference type="ARBA" id="ARBA00023015"/>
    </source>
</evidence>
<dbReference type="EMBL" id="JAGPXD010000002">
    <property type="protein sequence ID" value="KAH7369401.1"/>
    <property type="molecule type" value="Genomic_DNA"/>
</dbReference>
<gene>
    <name evidence="8" type="ORF">B0T11DRAFT_73127</name>
</gene>
<evidence type="ECO:0000313" key="8">
    <source>
        <dbReference type="EMBL" id="KAH7369401.1"/>
    </source>
</evidence>
<evidence type="ECO:0000256" key="1">
    <source>
        <dbReference type="ARBA" id="ARBA00004123"/>
    </source>
</evidence>
<keyword evidence="9" id="KW-1185">Reference proteome</keyword>
<comment type="caution">
    <text evidence="8">The sequence shown here is derived from an EMBL/GenBank/DDBJ whole genome shotgun (WGS) entry which is preliminary data.</text>
</comment>
<dbReference type="PROSITE" id="PS50217">
    <property type="entry name" value="BZIP"/>
    <property type="match status" value="1"/>
</dbReference>
<feature type="coiled-coil region" evidence="5">
    <location>
        <begin position="188"/>
        <end position="222"/>
    </location>
</feature>
<evidence type="ECO:0000256" key="3">
    <source>
        <dbReference type="ARBA" id="ARBA00023163"/>
    </source>
</evidence>
<feature type="compositionally biased region" description="Polar residues" evidence="6">
    <location>
        <begin position="81"/>
        <end position="90"/>
    </location>
</feature>